<comment type="similarity">
    <text evidence="1 2">Belongs to the metallophosphoesterase superfamily. YfcE family.</text>
</comment>
<dbReference type="EC" id="3.1.4.-" evidence="2"/>
<gene>
    <name evidence="4" type="ORF">CIG75_07815</name>
</gene>
<accession>A0A223D0K6</accession>
<dbReference type="Proteomes" id="UP000214688">
    <property type="component" value="Chromosome"/>
</dbReference>
<reference evidence="4 5" key="1">
    <citation type="journal article" date="2015" name="Int. J. Syst. Evol. Microbiol.">
        <title>Tumebacillus algifaecis sp. nov., isolated from decomposing algal scum.</title>
        <authorList>
            <person name="Wu Y.F."/>
            <person name="Zhang B."/>
            <person name="Xing P."/>
            <person name="Wu Q.L."/>
            <person name="Liu S.J."/>
        </authorList>
    </citation>
    <scope>NUCLEOTIDE SEQUENCE [LARGE SCALE GENOMIC DNA]</scope>
    <source>
        <strain evidence="4 5">THMBR28</strain>
    </source>
</reference>
<dbReference type="PANTHER" id="PTHR11124">
    <property type="entry name" value="VACUOLAR SORTING PROTEIN VPS29"/>
    <property type="match status" value="1"/>
</dbReference>
<dbReference type="SUPFAM" id="SSF56300">
    <property type="entry name" value="Metallo-dependent phosphatases"/>
    <property type="match status" value="1"/>
</dbReference>
<dbReference type="Pfam" id="PF12850">
    <property type="entry name" value="Metallophos_2"/>
    <property type="match status" value="1"/>
</dbReference>
<comment type="cofactor">
    <cofactor evidence="2">
        <name>a divalent metal cation</name>
        <dbReference type="ChEBI" id="CHEBI:60240"/>
    </cofactor>
</comment>
<evidence type="ECO:0000256" key="1">
    <source>
        <dbReference type="ARBA" id="ARBA00008950"/>
    </source>
</evidence>
<dbReference type="NCBIfam" id="TIGR00040">
    <property type="entry name" value="yfcE"/>
    <property type="match status" value="1"/>
</dbReference>
<evidence type="ECO:0000313" key="4">
    <source>
        <dbReference type="EMBL" id="ASS74897.1"/>
    </source>
</evidence>
<dbReference type="InterPro" id="IPR000979">
    <property type="entry name" value="Phosphodiesterase_MJ0936/Vps29"/>
</dbReference>
<protein>
    <recommendedName>
        <fullName evidence="2">Phosphoesterase</fullName>
        <ecNumber evidence="2">3.1.4.-</ecNumber>
    </recommendedName>
</protein>
<dbReference type="GO" id="GO:0016787">
    <property type="term" value="F:hydrolase activity"/>
    <property type="evidence" value="ECO:0007669"/>
    <property type="project" value="UniProtKB-UniRule"/>
</dbReference>
<dbReference type="KEGG" id="tab:CIG75_07815"/>
<evidence type="ECO:0000313" key="5">
    <source>
        <dbReference type="Proteomes" id="UP000214688"/>
    </source>
</evidence>
<evidence type="ECO:0000259" key="3">
    <source>
        <dbReference type="Pfam" id="PF12850"/>
    </source>
</evidence>
<dbReference type="RefSeq" id="WP_094236146.1">
    <property type="nucleotide sequence ID" value="NZ_CP022657.1"/>
</dbReference>
<sequence length="182" mass="19790">MNRSLRVLIISDSHGRTDRIGQVIQRVQEQVGGYDLLLHAGDHAEDVLNGDFDRAVAVSGNCDPAGCEAEEKKLDLLGVPTLLLHGHTVHVKTSPLQLGYKAAEHGVQLAVFGHTHTPVLFQEGGCVFLNPGSLSYPRGYTECTYALLLLTERADGIDADFSFYTLDGFRIPAFDLSHVFSG</sequence>
<dbReference type="EMBL" id="CP022657">
    <property type="protein sequence ID" value="ASS74897.1"/>
    <property type="molecule type" value="Genomic_DNA"/>
</dbReference>
<dbReference type="InterPro" id="IPR024654">
    <property type="entry name" value="Calcineurin-like_PHP_lpxH"/>
</dbReference>
<dbReference type="InterPro" id="IPR029052">
    <property type="entry name" value="Metallo-depent_PP-like"/>
</dbReference>
<organism evidence="4 5">
    <name type="scientific">Tumebacillus algifaecis</name>
    <dbReference type="NCBI Taxonomy" id="1214604"/>
    <lineage>
        <taxon>Bacteria</taxon>
        <taxon>Bacillati</taxon>
        <taxon>Bacillota</taxon>
        <taxon>Bacilli</taxon>
        <taxon>Bacillales</taxon>
        <taxon>Alicyclobacillaceae</taxon>
        <taxon>Tumebacillus</taxon>
    </lineage>
</organism>
<dbReference type="AlphaFoldDB" id="A0A223D0K6"/>
<keyword evidence="5" id="KW-1185">Reference proteome</keyword>
<proteinExistence type="inferred from homology"/>
<dbReference type="GO" id="GO:0046872">
    <property type="term" value="F:metal ion binding"/>
    <property type="evidence" value="ECO:0007669"/>
    <property type="project" value="UniProtKB-KW"/>
</dbReference>
<name>A0A223D0K6_9BACL</name>
<dbReference type="OrthoDB" id="9800565at2"/>
<keyword evidence="2" id="KW-0479">Metal-binding</keyword>
<dbReference type="Gene3D" id="3.60.21.10">
    <property type="match status" value="1"/>
</dbReference>
<feature type="domain" description="Calcineurin-like phosphoesterase" evidence="3">
    <location>
        <begin position="6"/>
        <end position="150"/>
    </location>
</feature>
<evidence type="ECO:0000256" key="2">
    <source>
        <dbReference type="RuleBase" id="RU362039"/>
    </source>
</evidence>